<organism evidence="2">
    <name type="scientific">Mythimna loreyi</name>
    <dbReference type="NCBI Taxonomy" id="667449"/>
    <lineage>
        <taxon>Eukaryota</taxon>
        <taxon>Metazoa</taxon>
        <taxon>Ecdysozoa</taxon>
        <taxon>Arthropoda</taxon>
        <taxon>Hexapoda</taxon>
        <taxon>Insecta</taxon>
        <taxon>Pterygota</taxon>
        <taxon>Neoptera</taxon>
        <taxon>Endopterygota</taxon>
        <taxon>Lepidoptera</taxon>
        <taxon>Glossata</taxon>
        <taxon>Ditrysia</taxon>
        <taxon>Noctuoidea</taxon>
        <taxon>Noctuidae</taxon>
        <taxon>Noctuinae</taxon>
        <taxon>Hadenini</taxon>
        <taxon>Mythimna</taxon>
    </lineage>
</organism>
<dbReference type="Gene3D" id="1.10.2080.10">
    <property type="entry name" value="Insect odorant-binding protein A10/Ejaculatory bulb-specific protein 3"/>
    <property type="match status" value="1"/>
</dbReference>
<protein>
    <submittedName>
        <fullName evidence="2">CSP14</fullName>
    </submittedName>
</protein>
<dbReference type="InterPro" id="IPR005055">
    <property type="entry name" value="A10/PebIII"/>
</dbReference>
<proteinExistence type="evidence at transcript level"/>
<evidence type="ECO:0000256" key="1">
    <source>
        <dbReference type="SAM" id="SignalP"/>
    </source>
</evidence>
<dbReference type="EMBL" id="ON420122">
    <property type="protein sequence ID" value="WWA59762.1"/>
    <property type="molecule type" value="mRNA"/>
</dbReference>
<evidence type="ECO:0000313" key="2">
    <source>
        <dbReference type="EMBL" id="WWA59762.1"/>
    </source>
</evidence>
<dbReference type="Pfam" id="PF03392">
    <property type="entry name" value="OS-D"/>
    <property type="match status" value="1"/>
</dbReference>
<feature type="signal peptide" evidence="1">
    <location>
        <begin position="1"/>
        <end position="16"/>
    </location>
</feature>
<sequence length="128" mass="14642">MKFVLLLCVVVAAVVAEEQYTDKYDNIDLDEILSNKRLLEAYVNCVMERGKCTPEGKELKDHLQEAIENGCKKCTDNQQKGAQKVIDHLIKNELATWRELAAKYDPTGAWRKKYEDRAREAGIIIPDD</sequence>
<dbReference type="AlphaFoldDB" id="A0AAU6ND43"/>
<reference evidence="2" key="1">
    <citation type="submission" date="2022-05" db="EMBL/GenBank/DDBJ databases">
        <title>Identification and sex expression profiles of olfactory-related genes in Mythimna loreyi based on antennal transcriptome analysis.</title>
        <authorList>
            <person name="Zhang Y.-y."/>
            <person name="Guo J.-M."/>
        </authorList>
    </citation>
    <scope>NUCLEOTIDE SEQUENCE</scope>
</reference>
<feature type="chain" id="PRO_5043346681" evidence="1">
    <location>
        <begin position="17"/>
        <end position="128"/>
    </location>
</feature>
<dbReference type="InterPro" id="IPR036682">
    <property type="entry name" value="OS_D_A10/PebIII_sf"/>
</dbReference>
<accession>A0AAU6ND43</accession>
<dbReference type="PANTHER" id="PTHR11257">
    <property type="entry name" value="CHEMOSENSORY PROTEIN-RELATED"/>
    <property type="match status" value="1"/>
</dbReference>
<name>A0AAU6ND43_9NEOP</name>
<dbReference type="PANTHER" id="PTHR11257:SF12">
    <property type="entry name" value="EJACULATORY BULB-SPECIFIC PROTEIN 3-RELATED"/>
    <property type="match status" value="1"/>
</dbReference>
<dbReference type="SUPFAM" id="SSF100910">
    <property type="entry name" value="Chemosensory protein Csp2"/>
    <property type="match status" value="1"/>
</dbReference>
<keyword evidence="1" id="KW-0732">Signal</keyword>